<dbReference type="PANTHER" id="PTHR36832">
    <property type="entry name" value="SLR1174 PROTEIN-RELATED"/>
    <property type="match status" value="1"/>
</dbReference>
<reference evidence="2 3" key="1">
    <citation type="submission" date="2019-03" db="EMBL/GenBank/DDBJ databases">
        <title>Draft genome sequences of novel Actinobacteria.</title>
        <authorList>
            <person name="Sahin N."/>
            <person name="Ay H."/>
            <person name="Saygin H."/>
        </authorList>
    </citation>
    <scope>NUCLEOTIDE SEQUENCE [LARGE SCALE GENOMIC DNA]</scope>
    <source>
        <strain evidence="2 3">DSM 41900</strain>
    </source>
</reference>
<proteinExistence type="predicted"/>
<protein>
    <submittedName>
        <fullName evidence="2">ABC transporter permease</fullName>
    </submittedName>
</protein>
<feature type="transmembrane region" description="Helical" evidence="1">
    <location>
        <begin position="151"/>
        <end position="171"/>
    </location>
</feature>
<dbReference type="Proteomes" id="UP000295345">
    <property type="component" value="Unassembled WGS sequence"/>
</dbReference>
<evidence type="ECO:0000313" key="3">
    <source>
        <dbReference type="Proteomes" id="UP000295345"/>
    </source>
</evidence>
<feature type="transmembrane region" description="Helical" evidence="1">
    <location>
        <begin position="231"/>
        <end position="254"/>
    </location>
</feature>
<feature type="transmembrane region" description="Helical" evidence="1">
    <location>
        <begin position="122"/>
        <end position="144"/>
    </location>
</feature>
<accession>A0A4R4SJG8</accession>
<dbReference type="Pfam" id="PF06182">
    <property type="entry name" value="ABC2_membrane_6"/>
    <property type="match status" value="1"/>
</dbReference>
<gene>
    <name evidence="2" type="ORF">E1283_32150</name>
</gene>
<dbReference type="RefSeq" id="WP_132821694.1">
    <property type="nucleotide sequence ID" value="NZ_SMKI01000546.1"/>
</dbReference>
<keyword evidence="1" id="KW-0472">Membrane</keyword>
<sequence>MRVLARGYGALLGAGWRTALTYRGALLLTALTTAFSLVIQLAVWQAVYANQREIADYDVSTMTTYLLAGNLLAVLLSNRVDDTLAGDIYRGDHITGMLRPIGFLGTHAAVALPYLAVRLLLVVAPLLVCAAGAFTLAAPGLAGLAWFVPAALLATTLGILLNLLVGLVGFVTTSTWGVRYLKGTVVAFCSGQLVPLELMPDATRRVLECLPFTAMVATPVRLLIGRLEGTAAWQAVGVQLLWTALGLLACGAAWRAALRRGEVNGG</sequence>
<feature type="transmembrane region" description="Helical" evidence="1">
    <location>
        <begin position="59"/>
        <end position="76"/>
    </location>
</feature>
<keyword evidence="1" id="KW-0812">Transmembrane</keyword>
<evidence type="ECO:0000313" key="2">
    <source>
        <dbReference type="EMBL" id="TDC63741.1"/>
    </source>
</evidence>
<evidence type="ECO:0000256" key="1">
    <source>
        <dbReference type="SAM" id="Phobius"/>
    </source>
</evidence>
<keyword evidence="3" id="KW-1185">Reference proteome</keyword>
<feature type="transmembrane region" description="Helical" evidence="1">
    <location>
        <begin position="25"/>
        <end position="47"/>
    </location>
</feature>
<keyword evidence="1" id="KW-1133">Transmembrane helix</keyword>
<dbReference type="EMBL" id="SMKI01000546">
    <property type="protein sequence ID" value="TDC63741.1"/>
    <property type="molecule type" value="Genomic_DNA"/>
</dbReference>
<dbReference type="InterPro" id="IPR010390">
    <property type="entry name" value="ABC-2_transporter-like"/>
</dbReference>
<dbReference type="PANTHER" id="PTHR36832:SF1">
    <property type="entry name" value="SLR1174 PROTEIN"/>
    <property type="match status" value="1"/>
</dbReference>
<feature type="transmembrane region" description="Helical" evidence="1">
    <location>
        <begin position="97"/>
        <end position="116"/>
    </location>
</feature>
<comment type="caution">
    <text evidence="2">The sequence shown here is derived from an EMBL/GenBank/DDBJ whole genome shotgun (WGS) entry which is preliminary data.</text>
</comment>
<organism evidence="2 3">
    <name type="scientific">Streptomyces hainanensis</name>
    <dbReference type="NCBI Taxonomy" id="402648"/>
    <lineage>
        <taxon>Bacteria</taxon>
        <taxon>Bacillati</taxon>
        <taxon>Actinomycetota</taxon>
        <taxon>Actinomycetes</taxon>
        <taxon>Kitasatosporales</taxon>
        <taxon>Streptomycetaceae</taxon>
        <taxon>Streptomyces</taxon>
    </lineage>
</organism>
<dbReference type="AlphaFoldDB" id="A0A4R4SJG8"/>
<name>A0A4R4SJG8_9ACTN</name>
<dbReference type="OrthoDB" id="62003at2"/>